<dbReference type="GO" id="GO:0005634">
    <property type="term" value="C:nucleus"/>
    <property type="evidence" value="ECO:0007669"/>
    <property type="project" value="TreeGrafter"/>
</dbReference>
<dbReference type="AlphaFoldDB" id="A0A7R8WF20"/>
<dbReference type="OrthoDB" id="421838at2759"/>
<name>A0A7R8WF20_9CRUS</name>
<dbReference type="EMBL" id="OB661902">
    <property type="protein sequence ID" value="CAD7229158.1"/>
    <property type="molecule type" value="Genomic_DNA"/>
</dbReference>
<evidence type="ECO:0000313" key="5">
    <source>
        <dbReference type="EMBL" id="CAD7229158.1"/>
    </source>
</evidence>
<evidence type="ECO:0000259" key="4">
    <source>
        <dbReference type="Pfam" id="PF25373"/>
    </source>
</evidence>
<comment type="similarity">
    <text evidence="1">Belongs to the SBNO family.</text>
</comment>
<feature type="domain" description="SBNO alpha/beta" evidence="4">
    <location>
        <begin position="277"/>
        <end position="401"/>
    </location>
</feature>
<feature type="compositionally biased region" description="Acidic residues" evidence="2">
    <location>
        <begin position="535"/>
        <end position="545"/>
    </location>
</feature>
<feature type="region of interest" description="Disordered" evidence="2">
    <location>
        <begin position="472"/>
        <end position="552"/>
    </location>
</feature>
<sequence length="552" mass="61626">MYKRWSHQRLKGEAEAGKIRFMNGDKDVAIISEAASSGISLQSDKRVRNQRRRVHITLELPWSADRAIQQFGRTHRSNQANAPEYIFLISDLAGERRFASVVAKRLESLGALTHGDRRATESRDLSRFNIDNKYGRAALESTLKTVMGYEAPVVAPPKDYPGDFFKAVQTALIGVGCIVSDNGIASLEKDATTLPKFMNRILGMPVILQNKLFDYFTDTLGAIVSQAKRSGRYDLGILDLGSHGDKVTRVEKNVYESRHATGKAVTELHKVRVERGMSWQEAQEKYSTLLDDDEGFYVLKDGRNRMNRACAVLAVLRDPASLGKKKSPNAAIIVYRPNTGRQYKTEVLEDLKQKYKKVTPDVAQPLWDEQYKWSEKSCSHAFWLGQCRRMIVGSECDVGLRSKTYHVLSGSVLNVWTEVETVISAYSFNKANRLQVIRMRLDDDTRVIGTIIPNHCVEALKKALTEHVQAKEEEAKLQATPDKIVKSETTSNASEKEADGDGCVVTDMKPGTGVAVKSESKRTRGAAKKILNGGDGDDESDDEEITVFSPFK</sequence>
<accession>A0A7R8WF20</accession>
<dbReference type="InterPro" id="IPR026741">
    <property type="entry name" value="SNO"/>
</dbReference>
<evidence type="ECO:0000259" key="3">
    <source>
        <dbReference type="Pfam" id="PF13871"/>
    </source>
</evidence>
<dbReference type="GO" id="GO:0042393">
    <property type="term" value="F:histone binding"/>
    <property type="evidence" value="ECO:0007669"/>
    <property type="project" value="TreeGrafter"/>
</dbReference>
<dbReference type="PANTHER" id="PTHR12706:SF30">
    <property type="entry name" value="PROTEIN STRAWBERRY NOTCH-RELATED"/>
    <property type="match status" value="1"/>
</dbReference>
<reference evidence="5" key="1">
    <citation type="submission" date="2020-11" db="EMBL/GenBank/DDBJ databases">
        <authorList>
            <person name="Tran Van P."/>
        </authorList>
    </citation>
    <scope>NUCLEOTIDE SEQUENCE</scope>
</reference>
<dbReference type="PANTHER" id="PTHR12706">
    <property type="entry name" value="STRAWBERRY NOTCH-RELATED"/>
    <property type="match status" value="1"/>
</dbReference>
<dbReference type="Pfam" id="PF25373">
    <property type="entry name" value="SBNO"/>
    <property type="match status" value="1"/>
</dbReference>
<proteinExistence type="inferred from homology"/>
<evidence type="ECO:0000256" key="1">
    <source>
        <dbReference type="ARBA" id="ARBA00006992"/>
    </source>
</evidence>
<dbReference type="Gene3D" id="3.40.50.300">
    <property type="entry name" value="P-loop containing nucleotide triphosphate hydrolases"/>
    <property type="match status" value="1"/>
</dbReference>
<dbReference type="InterPro" id="IPR026937">
    <property type="entry name" value="SBNO_Helicase_C_dom"/>
</dbReference>
<dbReference type="Pfam" id="PF13871">
    <property type="entry name" value="Helicase_C_4"/>
    <property type="match status" value="1"/>
</dbReference>
<dbReference type="GO" id="GO:0031490">
    <property type="term" value="F:chromatin DNA binding"/>
    <property type="evidence" value="ECO:0007669"/>
    <property type="project" value="TreeGrafter"/>
</dbReference>
<dbReference type="InterPro" id="IPR027417">
    <property type="entry name" value="P-loop_NTPase"/>
</dbReference>
<gene>
    <name evidence="5" type="ORF">CTOB1V02_LOCUS7031</name>
</gene>
<feature type="domain" description="Strawberry notch helicase C" evidence="3">
    <location>
        <begin position="16"/>
        <end position="239"/>
    </location>
</feature>
<protein>
    <submittedName>
        <fullName evidence="5">Uncharacterized protein</fullName>
    </submittedName>
</protein>
<organism evidence="5">
    <name type="scientific">Cyprideis torosa</name>
    <dbReference type="NCBI Taxonomy" id="163714"/>
    <lineage>
        <taxon>Eukaryota</taxon>
        <taxon>Metazoa</taxon>
        <taxon>Ecdysozoa</taxon>
        <taxon>Arthropoda</taxon>
        <taxon>Crustacea</taxon>
        <taxon>Oligostraca</taxon>
        <taxon>Ostracoda</taxon>
        <taxon>Podocopa</taxon>
        <taxon>Podocopida</taxon>
        <taxon>Cytherocopina</taxon>
        <taxon>Cytheroidea</taxon>
        <taxon>Cytherideidae</taxon>
        <taxon>Cyprideis</taxon>
    </lineage>
</organism>
<evidence type="ECO:0000256" key="2">
    <source>
        <dbReference type="SAM" id="MobiDB-lite"/>
    </source>
</evidence>
<dbReference type="GO" id="GO:0006355">
    <property type="term" value="P:regulation of DNA-templated transcription"/>
    <property type="evidence" value="ECO:0007669"/>
    <property type="project" value="InterPro"/>
</dbReference>
<dbReference type="InterPro" id="IPR057332">
    <property type="entry name" value="SBNO_a/b_dom"/>
</dbReference>
<dbReference type="SUPFAM" id="SSF52540">
    <property type="entry name" value="P-loop containing nucleoside triphosphate hydrolases"/>
    <property type="match status" value="1"/>
</dbReference>